<evidence type="ECO:0000313" key="3">
    <source>
        <dbReference type="EMBL" id="CRI06672.1"/>
    </source>
</evidence>
<evidence type="ECO:0000259" key="2">
    <source>
        <dbReference type="Pfam" id="PF16403"/>
    </source>
</evidence>
<evidence type="ECO:0000256" key="1">
    <source>
        <dbReference type="SAM" id="MobiDB-lite"/>
    </source>
</evidence>
<feature type="compositionally biased region" description="Basic and acidic residues" evidence="1">
    <location>
        <begin position="30"/>
        <end position="60"/>
    </location>
</feature>
<sequence>MKSKKLILITAGVLFSTSLGGYFIYSQGNQEDKAPTEKVEKKPTPKKDTKTTLSKEEQKQVNKIQLEENPNSALNQALNNSERNLLSQIQSNDTQQLIARVDQKETEKPVLLVSADDTKNDNKVVVTPIPDKPSEPKPTEPLPGDGNNGGNNGGEVEPPAIINTPPVLETQSLSFHVGSEFNEETVRQSVNAYDEEDGDLTAQVVIDLTGVNRNLEGTYPIVYSVTDSNKATVTVTNYVTVINVAPEIRNARDRVIHVNESFSLERALQGVSVYDYEEGDLTSKLQVDQVQLKSIQEALIRRIEGDFSLTYSVSDSYGKSDRKTITISIVNDAPVLSGLDSLKLHLGQEFTIENALEGVTANDYEDGDITQSIKVNEEQLSLIQEALAGNDEGRFELNYSVKDSSGKETSVDRIIELVNDAPVITLPADEITINTGDVFNVLDGVSAFDTEDMEITDRIVVTGSVNTEIPGTTVISYDVTDSNGKKAETKQVIVHVVDKESEETVNEA</sequence>
<dbReference type="EMBL" id="LN846932">
    <property type="protein sequence ID" value="CRI06672.1"/>
    <property type="molecule type" value="Genomic_DNA"/>
</dbReference>
<dbReference type="Gene3D" id="2.60.40.10">
    <property type="entry name" value="Immunoglobulins"/>
    <property type="match status" value="4"/>
</dbReference>
<feature type="domain" description="Pesticidal crystal protein Cry22Aa Ig-like" evidence="2">
    <location>
        <begin position="336"/>
        <end position="416"/>
    </location>
</feature>
<dbReference type="Pfam" id="PF16403">
    <property type="entry name" value="Bact_surface_Ig-like"/>
    <property type="match status" value="3"/>
</dbReference>
<gene>
    <name evidence="3" type="ORF">BN424_pa0007</name>
</gene>
<feature type="region of interest" description="Disordered" evidence="1">
    <location>
        <begin position="114"/>
        <end position="162"/>
    </location>
</feature>
<dbReference type="InterPro" id="IPR032179">
    <property type="entry name" value="Cry22Aa_Ig-like"/>
</dbReference>
<reference evidence="3 4" key="1">
    <citation type="submission" date="2015-04" db="EMBL/GenBank/DDBJ databases">
        <title>Carnobacterium maltaromaticum LMA28 complete chromosome sequence.</title>
        <authorList>
            <person name="Borges F."/>
            <person name="Cailliez-Grimal C."/>
        </authorList>
    </citation>
    <scope>NUCLEOTIDE SEQUENCE [LARGE SCALE GENOMIC DNA]</scope>
    <source>
        <strain evidence="3 4">LMA28</strain>
        <plasmid evidence="4">Chromosome</plasmid>
    </source>
</reference>
<accession>A0A1Z5AX75</accession>
<keyword evidence="3" id="KW-0614">Plasmid</keyword>
<name>A0A1Z5AX75_CARML</name>
<dbReference type="Proteomes" id="UP000464233">
    <property type="component" value="Plasmid LMA_pa"/>
</dbReference>
<organism evidence="3 4">
    <name type="scientific">Carnobacterium maltaromaticum</name>
    <name type="common">Carnobacterium piscicola</name>
    <dbReference type="NCBI Taxonomy" id="2751"/>
    <lineage>
        <taxon>Bacteria</taxon>
        <taxon>Bacillati</taxon>
        <taxon>Bacillota</taxon>
        <taxon>Bacilli</taxon>
        <taxon>Lactobacillales</taxon>
        <taxon>Carnobacteriaceae</taxon>
        <taxon>Carnobacterium</taxon>
    </lineage>
</organism>
<feature type="domain" description="Pesticidal crystal protein Cry22Aa Ig-like" evidence="2">
    <location>
        <begin position="171"/>
        <end position="241"/>
    </location>
</feature>
<feature type="region of interest" description="Disordered" evidence="1">
    <location>
        <begin position="28"/>
        <end position="71"/>
    </location>
</feature>
<protein>
    <recommendedName>
        <fullName evidence="2">Pesticidal crystal protein Cry22Aa Ig-like domain-containing protein</fullName>
    </recommendedName>
</protein>
<proteinExistence type="predicted"/>
<feature type="domain" description="Pesticidal crystal protein Cry22Aa Ig-like" evidence="2">
    <location>
        <begin position="429"/>
        <end position="490"/>
    </location>
</feature>
<evidence type="ECO:0000313" key="4">
    <source>
        <dbReference type="Proteomes" id="UP000464233"/>
    </source>
</evidence>
<dbReference type="AlphaFoldDB" id="A0A1Z5AX75"/>
<dbReference type="InterPro" id="IPR013783">
    <property type="entry name" value="Ig-like_fold"/>
</dbReference>
<reference evidence="3 4" key="2">
    <citation type="submission" date="2015-04" db="EMBL/GenBank/DDBJ databases">
        <title>Carnobacterium maltaromaticum LMA28 plasmids.</title>
        <authorList>
            <person name="Cailliez-Grimal C."/>
            <person name="Iskandar C."/>
        </authorList>
    </citation>
    <scope>NUCLEOTIDE SEQUENCE [LARGE SCALE GENOMIC DNA]</scope>
    <source>
        <strain evidence="3 4">LMA28</strain>
        <plasmid evidence="4">Chromosome</plasmid>
    </source>
</reference>
<geneLocation type="plasmid" evidence="3">
    <name>LMA_pa</name>
</geneLocation>